<keyword evidence="1" id="KW-0472">Membrane</keyword>
<protein>
    <submittedName>
        <fullName evidence="2">Uncharacterized protein</fullName>
    </submittedName>
</protein>
<proteinExistence type="predicted"/>
<dbReference type="Proteomes" id="UP000095662">
    <property type="component" value="Unassembled WGS sequence"/>
</dbReference>
<sequence>MNKHNRKALMMKRALLRLKGGKGSVLFFIIAIMSVMIVLASAVYYSTVSARKQVEIEYGDEQSYQSAIALNNIISDYITKKPNSDFVKTIAGMKTNGETIVSTSADGIEGFSELAPGLGDYKITVTKVADGAEEGSKVVRITTDVTVNGEKSTISTVGEFKVKEEAYNFDRFFTSTGYAPNDVYMSGMDITSTMYLDNEYSQVGGEQGGSGINLYSEIIAAGTLKLNNAPINSSKSNNPIDLTVGNNLYLSKAAGDGLNLQGGTLRVGGSVAQLSNCFPFRRGNMYYIMGDYYGACASTEADLTDMICVDGDFVVFGNMKYSGKLYINGNVYVDKSHNQGLISNQMYVGGNIYFSPGFGNMENYVKHITFVDSDGSKHTYSNLTDAKASGRVVECASAITLTLDEKATITDLKESIDDIKAVNGNGGYTYVWPSQEKLCDNIDDVKAEINRKIGDPKYINWNIESRFKNGETLKEATNIEYKFVDYKAEHVVTFSAKDKTEYVMGNIKFPINYDNFGIIFDTDAGGGTYKDIYVYLKPNCEYYEENGQEKYRAEDPTKYNCFMWNPPKGSSYVGEKNNNPFHVFVKGKGSLILVLPDGVKYVANWQSYVGHIAIYEKITGKTVTAANSLDAIGAFGGIKGKINDILINDKTSKKNACFTDEFINETGDSGTKTYVHNNVFLVTIDKNAAMNFQPQQNMFAGFIYAPYMTFEASSEGGQAGMLGGMIVSDYTMKETSNTYMCTIPYDYYDRFVTAGANEAQKEEERLKYMEKLMAESGCTTTIGSSVAKSWRVYGYN</sequence>
<dbReference type="STRING" id="39492.ERS852540_01029"/>
<gene>
    <name evidence="2" type="ORF">ERS852540_01029</name>
</gene>
<name>A0A174ZCE4_9FIRM</name>
<evidence type="ECO:0000313" key="3">
    <source>
        <dbReference type="Proteomes" id="UP000095662"/>
    </source>
</evidence>
<keyword evidence="1" id="KW-0812">Transmembrane</keyword>
<feature type="transmembrane region" description="Helical" evidence="1">
    <location>
        <begin position="21"/>
        <end position="45"/>
    </location>
</feature>
<keyword evidence="1" id="KW-1133">Transmembrane helix</keyword>
<evidence type="ECO:0000256" key="1">
    <source>
        <dbReference type="SAM" id="Phobius"/>
    </source>
</evidence>
<accession>A0A174ZCE4</accession>
<dbReference type="AlphaFoldDB" id="A0A174ZCE4"/>
<organism evidence="2 3">
    <name type="scientific">[Eubacterium] siraeum</name>
    <dbReference type="NCBI Taxonomy" id="39492"/>
    <lineage>
        <taxon>Bacteria</taxon>
        <taxon>Bacillati</taxon>
        <taxon>Bacillota</taxon>
        <taxon>Clostridia</taxon>
        <taxon>Eubacteriales</taxon>
        <taxon>Oscillospiraceae</taxon>
        <taxon>Oscillospiraceae incertae sedis</taxon>
    </lineage>
</organism>
<reference evidence="2 3" key="1">
    <citation type="submission" date="2015-09" db="EMBL/GenBank/DDBJ databases">
        <authorList>
            <consortium name="Pathogen Informatics"/>
        </authorList>
    </citation>
    <scope>NUCLEOTIDE SEQUENCE [LARGE SCALE GENOMIC DNA]</scope>
    <source>
        <strain evidence="2 3">2789STDY5834928</strain>
    </source>
</reference>
<evidence type="ECO:0000313" key="2">
    <source>
        <dbReference type="EMBL" id="CUQ85023.1"/>
    </source>
</evidence>
<dbReference type="EMBL" id="CZBY01000006">
    <property type="protein sequence ID" value="CUQ85023.1"/>
    <property type="molecule type" value="Genomic_DNA"/>
</dbReference>